<sequence length="629" mass="68410">MREDSRPEASHVEIVDLVESEDEENPMNAFDAHGAPANTSARAGLEDADDTEDAHDIVDDEEDDNDTFTEYMKKDGWDLELGNEDLEDMDVEITHCGPVEEHRGFPDDAGEVAGPSTGAAGSSSRAGASQSLEPLRGGEPSGATRAEAPGSEGEERTKEGSEESEDEVEFIRDTRPPSKVQEVLNERLHKSSAVRARKGSAAARSAPNYEHISHLHPDWAAAVAAINSNPEVEESSSLGTRGRGEDVLDAMGVLDDEGEGGSPTPQPGAAHSEEQEEQAEAATMDTNVEGDISDDGAGTSSDEFGGDRASQLQSQGAREPSPPPAVQRCPLQKPKGIFKPRIPVRPRRGSNKSQPTAGTCSAAAHNTDEVSASGRSGMPQDAEPGVPDTPLMPHGADAAQGAPQGSVQEGAGHISAASERWEGSEKDCLPSSRDDFGAESNAEREVQHDDDDDDDDAVVLDRRALLDSLGAEHRQSAEQEEEEQRQAVLRQQREEALRERKRKRCELEKKRIIEDRQRKKLLEFRNRVQIEEASDEDRQKIRSIVRSELERKMRRCDGMLAILAMVGMPLASSASQDPSSKQIAAMYKKALHRFHPDRIKRCGGSLRTEVEAEETFKLLQSKSGMVSER</sequence>
<feature type="compositionally biased region" description="Polar residues" evidence="1">
    <location>
        <begin position="230"/>
        <end position="239"/>
    </location>
</feature>
<dbReference type="PANTHER" id="PTHR36335:SF1">
    <property type="entry name" value="CHAPERONE DNAJ-DOMAIN SUPERFAMILY PROTEIN"/>
    <property type="match status" value="1"/>
</dbReference>
<evidence type="ECO:0000313" key="3">
    <source>
        <dbReference type="Proteomes" id="UP001190700"/>
    </source>
</evidence>
<accession>A0AAE0LKM7</accession>
<feature type="region of interest" description="Disordered" evidence="1">
    <location>
        <begin position="21"/>
        <end position="64"/>
    </location>
</feature>
<dbReference type="InterPro" id="IPR036869">
    <property type="entry name" value="J_dom_sf"/>
</dbReference>
<feature type="region of interest" description="Disordered" evidence="1">
    <location>
        <begin position="93"/>
        <end position="208"/>
    </location>
</feature>
<dbReference type="Proteomes" id="UP001190700">
    <property type="component" value="Unassembled WGS sequence"/>
</dbReference>
<reference evidence="2 3" key="1">
    <citation type="journal article" date="2015" name="Genome Biol. Evol.">
        <title>Comparative Genomics of a Bacterivorous Green Alga Reveals Evolutionary Causalities and Consequences of Phago-Mixotrophic Mode of Nutrition.</title>
        <authorList>
            <person name="Burns J.A."/>
            <person name="Paasch A."/>
            <person name="Narechania A."/>
            <person name="Kim E."/>
        </authorList>
    </citation>
    <scope>NUCLEOTIDE SEQUENCE [LARGE SCALE GENOMIC DNA]</scope>
    <source>
        <strain evidence="2 3">PLY_AMNH</strain>
    </source>
</reference>
<gene>
    <name evidence="2" type="ORF">CYMTET_3653</name>
</gene>
<feature type="compositionally biased region" description="Acidic residues" evidence="1">
    <location>
        <begin position="46"/>
        <end position="64"/>
    </location>
</feature>
<feature type="compositionally biased region" description="Basic and acidic residues" evidence="1">
    <location>
        <begin position="459"/>
        <end position="477"/>
    </location>
</feature>
<protein>
    <recommendedName>
        <fullName evidence="4">J domain-containing protein</fullName>
    </recommendedName>
</protein>
<organism evidence="2 3">
    <name type="scientific">Cymbomonas tetramitiformis</name>
    <dbReference type="NCBI Taxonomy" id="36881"/>
    <lineage>
        <taxon>Eukaryota</taxon>
        <taxon>Viridiplantae</taxon>
        <taxon>Chlorophyta</taxon>
        <taxon>Pyramimonadophyceae</taxon>
        <taxon>Pyramimonadales</taxon>
        <taxon>Pyramimonadaceae</taxon>
        <taxon>Cymbomonas</taxon>
    </lineage>
</organism>
<dbReference type="PANTHER" id="PTHR36335">
    <property type="entry name" value="CHAPERONE DNAJ-DOMAIN SUPERFAMILY PROTEIN"/>
    <property type="match status" value="1"/>
</dbReference>
<proteinExistence type="predicted"/>
<comment type="caution">
    <text evidence="2">The sequence shown here is derived from an EMBL/GenBank/DDBJ whole genome shotgun (WGS) entry which is preliminary data.</text>
</comment>
<feature type="compositionally biased region" description="Acidic residues" evidence="1">
    <location>
        <begin position="448"/>
        <end position="458"/>
    </location>
</feature>
<feature type="compositionally biased region" description="Low complexity" evidence="1">
    <location>
        <begin position="113"/>
        <end position="131"/>
    </location>
</feature>
<dbReference type="AlphaFoldDB" id="A0AAE0LKM7"/>
<dbReference type="EMBL" id="LGRX02000332">
    <property type="protein sequence ID" value="KAK3288901.1"/>
    <property type="molecule type" value="Genomic_DNA"/>
</dbReference>
<feature type="compositionally biased region" description="Basic residues" evidence="1">
    <location>
        <begin position="336"/>
        <end position="350"/>
    </location>
</feature>
<evidence type="ECO:0000313" key="2">
    <source>
        <dbReference type="EMBL" id="KAK3288901.1"/>
    </source>
</evidence>
<feature type="region of interest" description="Disordered" evidence="1">
    <location>
        <begin position="230"/>
        <end position="501"/>
    </location>
</feature>
<evidence type="ECO:0008006" key="4">
    <source>
        <dbReference type="Google" id="ProtNLM"/>
    </source>
</evidence>
<keyword evidence="3" id="KW-1185">Reference proteome</keyword>
<dbReference type="SUPFAM" id="SSF46565">
    <property type="entry name" value="Chaperone J-domain"/>
    <property type="match status" value="1"/>
</dbReference>
<name>A0AAE0LKM7_9CHLO</name>
<feature type="compositionally biased region" description="Basic and acidic residues" evidence="1">
    <location>
        <begin position="419"/>
        <end position="447"/>
    </location>
</feature>
<evidence type="ECO:0000256" key="1">
    <source>
        <dbReference type="SAM" id="MobiDB-lite"/>
    </source>
</evidence>